<dbReference type="GO" id="GO:0006508">
    <property type="term" value="P:proteolysis"/>
    <property type="evidence" value="ECO:0007669"/>
    <property type="project" value="InterPro"/>
</dbReference>
<sequence length="649" mass="69792">MTFTELPFGSWPTAITSESVVAAAVRLGEVRVDGDDVYWSEGRPAENGRTQIVRRGADGVVTDLLPGDMDARTAVHEYGGAAWWVRDGVLWFANWADQRLYRLEPGGVPVPITPVPDVARGDRFGDGEIGPGGEVFAVRERHPSDGGGAVAVRNEIVRLSDTPEVVVSGPDFVVAPRPSADGARLAFVAWDHPSMPWDDTVLRVRDLATGADTVVAGGPGESVGEPRWQADGSLLFLSDRTGWWNLYRWTAGGGVVAVVEVDAEIGVPAWQLGSARYAVLDDGGIVFARWRDGYDGLAWRRPDGSVRELDLPFSAFSAVVRAGADSVVVVAGSPTAEFGVYRVDVGAVAVETLRAPRDLGLDPSEVSVPEPISFPSQDPTGAPRTAHGLFYPPANARYTGPRGELPPLLVLIHGGPTAQAQPVLSLSTQYWTGRGFAVVDVNYGGSTGYGRAYRELLAGAWGIVDVADCVAAARWLGERGRVDSRRLAIRGGSAGGYTTLAALTLPDTPFSAGADHFGIADLEALAADTHKFESRYLDRLVAPYPSGRDIYRDRSPIHHVDRFRKPLIVLQGSEDAVVPPNQSEMIVAALRERRIPVAYLLFEGEQHGFRRAANIRRALDAESSFYAQVFGFALPESEGIEPVVVENLN</sequence>
<dbReference type="Proteomes" id="UP000655751">
    <property type="component" value="Unassembled WGS sequence"/>
</dbReference>
<dbReference type="PANTHER" id="PTHR43056">
    <property type="entry name" value="PEPTIDASE S9 PROLYL OLIGOPEPTIDASE"/>
    <property type="match status" value="1"/>
</dbReference>
<gene>
    <name evidence="2" type="ORF">IT779_24640</name>
</gene>
<dbReference type="AlphaFoldDB" id="A0A931IFL6"/>
<comment type="caution">
    <text evidence="2">The sequence shown here is derived from an EMBL/GenBank/DDBJ whole genome shotgun (WGS) entry which is preliminary data.</text>
</comment>
<dbReference type="PANTHER" id="PTHR43056:SF5">
    <property type="entry name" value="PEPTIDASE S9 PROLYL OLIGOPEPTIDASE CATALYTIC DOMAIN-CONTAINING PROTEIN"/>
    <property type="match status" value="1"/>
</dbReference>
<proteinExistence type="predicted"/>
<name>A0A931IFL6_9NOCA</name>
<dbReference type="Gene3D" id="3.40.50.1820">
    <property type="entry name" value="alpha/beta hydrolase"/>
    <property type="match status" value="1"/>
</dbReference>
<dbReference type="InterPro" id="IPR001375">
    <property type="entry name" value="Peptidase_S9_cat"/>
</dbReference>
<dbReference type="RefSeq" id="WP_196151779.1">
    <property type="nucleotide sequence ID" value="NZ_JADMLG010000011.1"/>
</dbReference>
<dbReference type="InterPro" id="IPR029058">
    <property type="entry name" value="AB_hydrolase_fold"/>
</dbReference>
<evidence type="ECO:0000313" key="2">
    <source>
        <dbReference type="EMBL" id="MBH0779460.1"/>
    </source>
</evidence>
<dbReference type="GO" id="GO:0008236">
    <property type="term" value="F:serine-type peptidase activity"/>
    <property type="evidence" value="ECO:0007669"/>
    <property type="project" value="InterPro"/>
</dbReference>
<dbReference type="Pfam" id="PF00326">
    <property type="entry name" value="Peptidase_S9"/>
    <property type="match status" value="1"/>
</dbReference>
<reference evidence="2" key="1">
    <citation type="submission" date="2020-11" db="EMBL/GenBank/DDBJ databases">
        <title>Nocardia NEAU-351.nov., a novel actinomycete isolated from the cow dung.</title>
        <authorList>
            <person name="Zhang X."/>
        </authorList>
    </citation>
    <scope>NUCLEOTIDE SEQUENCE</scope>
    <source>
        <strain evidence="2">NEAU-351</strain>
    </source>
</reference>
<dbReference type="SUPFAM" id="SSF82171">
    <property type="entry name" value="DPP6 N-terminal domain-like"/>
    <property type="match status" value="1"/>
</dbReference>
<accession>A0A931IFL6</accession>
<keyword evidence="3" id="KW-1185">Reference proteome</keyword>
<evidence type="ECO:0000313" key="3">
    <source>
        <dbReference type="Proteomes" id="UP000655751"/>
    </source>
</evidence>
<dbReference type="Gene3D" id="2.120.10.30">
    <property type="entry name" value="TolB, C-terminal domain"/>
    <property type="match status" value="1"/>
</dbReference>
<feature type="domain" description="Peptidase S9 prolyl oligopeptidase catalytic" evidence="1">
    <location>
        <begin position="424"/>
        <end position="631"/>
    </location>
</feature>
<evidence type="ECO:0000259" key="1">
    <source>
        <dbReference type="Pfam" id="PF00326"/>
    </source>
</evidence>
<dbReference type="InterPro" id="IPR050585">
    <property type="entry name" value="Xaa-Pro_dipeptidyl-ppase/CocE"/>
</dbReference>
<organism evidence="2 3">
    <name type="scientific">Nocardia bovistercoris</name>
    <dbReference type="NCBI Taxonomy" id="2785916"/>
    <lineage>
        <taxon>Bacteria</taxon>
        <taxon>Bacillati</taxon>
        <taxon>Actinomycetota</taxon>
        <taxon>Actinomycetes</taxon>
        <taxon>Mycobacteriales</taxon>
        <taxon>Nocardiaceae</taxon>
        <taxon>Nocardia</taxon>
    </lineage>
</organism>
<dbReference type="EMBL" id="JADMLG010000011">
    <property type="protein sequence ID" value="MBH0779460.1"/>
    <property type="molecule type" value="Genomic_DNA"/>
</dbReference>
<protein>
    <submittedName>
        <fullName evidence="2">S9 family peptidase</fullName>
    </submittedName>
</protein>
<dbReference type="SUPFAM" id="SSF53474">
    <property type="entry name" value="alpha/beta-Hydrolases"/>
    <property type="match status" value="1"/>
</dbReference>
<dbReference type="InterPro" id="IPR011042">
    <property type="entry name" value="6-blade_b-propeller_TolB-like"/>
</dbReference>